<keyword evidence="3" id="KW-1185">Reference proteome</keyword>
<accession>A0A239A233</accession>
<dbReference type="AlphaFoldDB" id="A0A239A233"/>
<dbReference type="Proteomes" id="UP000198379">
    <property type="component" value="Unassembled WGS sequence"/>
</dbReference>
<organism evidence="2 3">
    <name type="scientific">Dokdonia pacifica</name>
    <dbReference type="NCBI Taxonomy" id="1627892"/>
    <lineage>
        <taxon>Bacteria</taxon>
        <taxon>Pseudomonadati</taxon>
        <taxon>Bacteroidota</taxon>
        <taxon>Flavobacteriia</taxon>
        <taxon>Flavobacteriales</taxon>
        <taxon>Flavobacteriaceae</taxon>
        <taxon>Dokdonia</taxon>
    </lineage>
</organism>
<evidence type="ECO:0000313" key="2">
    <source>
        <dbReference type="EMBL" id="SNR89715.1"/>
    </source>
</evidence>
<feature type="signal peptide" evidence="1">
    <location>
        <begin position="1"/>
        <end position="18"/>
    </location>
</feature>
<gene>
    <name evidence="2" type="ORF">SAMN06265376_10499</name>
</gene>
<dbReference type="EMBL" id="FZNY01000004">
    <property type="protein sequence ID" value="SNR89715.1"/>
    <property type="molecule type" value="Genomic_DNA"/>
</dbReference>
<evidence type="ECO:0000256" key="1">
    <source>
        <dbReference type="SAM" id="SignalP"/>
    </source>
</evidence>
<reference evidence="2 3" key="1">
    <citation type="submission" date="2017-06" db="EMBL/GenBank/DDBJ databases">
        <authorList>
            <person name="Kim H.J."/>
            <person name="Triplett B.A."/>
        </authorList>
    </citation>
    <scope>NUCLEOTIDE SEQUENCE [LARGE SCALE GENOMIC DNA]</scope>
    <source>
        <strain evidence="2 3">DSM 25597</strain>
    </source>
</reference>
<sequence length="262" mass="30056">MRVAALFLFLCFQSIAVAQSYSVTKLKEISLKSDSFIGADNFQNLYYTSKSTLYKKSDTGIIEYAALNLGQITTVDIINPLKIVIFYKESNTVVILDNTLAEIRRINFSAIENFRNISHATNAGDRRLWIYNTDIQRLELFDYNQNKVIIEFPPTVLPTIELTSNFNVCWVKTNEAIDSYTVYGSLINSFPIETSLEAITIYNESIFAIAEEKLFYSKKNAPTFSNLEIPEIKVKQFSIKDEILYIYDGQILTTYRLNLSKE</sequence>
<protein>
    <submittedName>
        <fullName evidence="2">Uncharacterized protein</fullName>
    </submittedName>
</protein>
<keyword evidence="1" id="KW-0732">Signal</keyword>
<evidence type="ECO:0000313" key="3">
    <source>
        <dbReference type="Proteomes" id="UP000198379"/>
    </source>
</evidence>
<name>A0A239A233_9FLAO</name>
<proteinExistence type="predicted"/>
<feature type="chain" id="PRO_5013189855" evidence="1">
    <location>
        <begin position="19"/>
        <end position="262"/>
    </location>
</feature>